<accession>A0A1Y2M8Y7</accession>
<dbReference type="AlphaFoldDB" id="A0A1Y2M8Y7"/>
<name>A0A1Y2M8Y7_EPING</name>
<keyword evidence="2" id="KW-1185">Reference proteome</keyword>
<evidence type="ECO:0000313" key="1">
    <source>
        <dbReference type="EMBL" id="OSS52586.1"/>
    </source>
</evidence>
<protein>
    <submittedName>
        <fullName evidence="1">Uncharacterized protein</fullName>
    </submittedName>
</protein>
<dbReference type="Proteomes" id="UP000193240">
    <property type="component" value="Unassembled WGS sequence"/>
</dbReference>
<sequence>MISFSKLSAQALIEPTLSGARKRSILSRKEYGLEAIRTKEDLSGKDALEKKEKASLDALKAKNLKERAIHVLQLQTVKGLVVSAEADQDQLKAYKAAVVAIKMPKAV</sequence>
<proteinExistence type="predicted"/>
<organism evidence="1 2">
    <name type="scientific">Epicoccum nigrum</name>
    <name type="common">Soil fungus</name>
    <name type="synonym">Epicoccum purpurascens</name>
    <dbReference type="NCBI Taxonomy" id="105696"/>
    <lineage>
        <taxon>Eukaryota</taxon>
        <taxon>Fungi</taxon>
        <taxon>Dikarya</taxon>
        <taxon>Ascomycota</taxon>
        <taxon>Pezizomycotina</taxon>
        <taxon>Dothideomycetes</taxon>
        <taxon>Pleosporomycetidae</taxon>
        <taxon>Pleosporales</taxon>
        <taxon>Pleosporineae</taxon>
        <taxon>Didymellaceae</taxon>
        <taxon>Epicoccum</taxon>
    </lineage>
</organism>
<dbReference type="EMBL" id="KZ107839">
    <property type="protein sequence ID" value="OSS52586.1"/>
    <property type="molecule type" value="Genomic_DNA"/>
</dbReference>
<gene>
    <name evidence="1" type="ORF">B5807_02546</name>
</gene>
<evidence type="ECO:0000313" key="2">
    <source>
        <dbReference type="Proteomes" id="UP000193240"/>
    </source>
</evidence>
<dbReference type="InParanoid" id="A0A1Y2M8Y7"/>
<reference evidence="1 2" key="1">
    <citation type="journal article" date="2017" name="Genome Announc.">
        <title>Genome sequence of the saprophytic ascomycete Epicoccum nigrum ICMP 19927 strain isolated from New Zealand.</title>
        <authorList>
            <person name="Fokin M."/>
            <person name="Fleetwood D."/>
            <person name="Weir B.S."/>
            <person name="Villas-Boas S.G."/>
        </authorList>
    </citation>
    <scope>NUCLEOTIDE SEQUENCE [LARGE SCALE GENOMIC DNA]</scope>
    <source>
        <strain evidence="1 2">ICMP 19927</strain>
    </source>
</reference>